<evidence type="ECO:0000313" key="3">
    <source>
        <dbReference type="EMBL" id="KAK2964845.1"/>
    </source>
</evidence>
<sequence length="561" mass="62806">MTKVILSDLVVTTLQQNLKSVQVYVGCRPESTPLPLFEETVVSISFEVKTPINSAVQQLQFIQNLLPTGFSVIGLHWNADDVSQKDKNTFSTSFSKAFNYSPLIGITTVSGDQMKIDFTIDGQSPQLTVKPRLEIDSSILFIHLSIPAGTAISSNSTAFCFQNNVSLDYDPVHFSNFNFSRDQSQTNINFVFSPTYLSSSVESLPFSSLLPSRLCNSFINDEVGVIELTIATMLDDDISDDPIPVQTSSSPFDLVVAVNQTQTVHEIARSLLGSLEANVHSKNKHRMFRIPGFSFPLVIQEQTATKSTFAKIHTLFALPPRPFFSSSFTLTKHSLSPTPPPAGRLSCVHTALYGMEGLKVVKSASVSEKYDYFHYNQDNDNDAGWGCAYRSLQTIQSFFKHLGEKRDPLSLSDIQDTLIEMGDKPEKFKEERSPWIGSIEVSFVLENWGDIESKIINMQSGSEFDSHFSELFDHFRTQGTPIMIGGGVLAYTLLGIRQVITKQSPTPTIEYLILDPHFKGGERITDIINEKWVWWHPASIFRTDCHYNMCLPQRKDTTKDS</sequence>
<dbReference type="PANTHER" id="PTHR48153:SF2">
    <property type="entry name" value="UFM1-SPECIFIC PROTEASE 2"/>
    <property type="match status" value="1"/>
</dbReference>
<accession>A0ABQ9YM54</accession>
<dbReference type="Proteomes" id="UP001281761">
    <property type="component" value="Unassembled WGS sequence"/>
</dbReference>
<dbReference type="EMBL" id="JARBJD010000001">
    <property type="protein sequence ID" value="KAK2964845.1"/>
    <property type="molecule type" value="Genomic_DNA"/>
</dbReference>
<keyword evidence="3" id="KW-0645">Protease</keyword>
<dbReference type="GO" id="GO:0006508">
    <property type="term" value="P:proteolysis"/>
    <property type="evidence" value="ECO:0007669"/>
    <property type="project" value="UniProtKB-KW"/>
</dbReference>
<evidence type="ECO:0000313" key="4">
    <source>
        <dbReference type="Proteomes" id="UP001281761"/>
    </source>
</evidence>
<dbReference type="GO" id="GO:0008233">
    <property type="term" value="F:peptidase activity"/>
    <property type="evidence" value="ECO:0007669"/>
    <property type="project" value="UniProtKB-KW"/>
</dbReference>
<keyword evidence="1 3" id="KW-0378">Hydrolase</keyword>
<gene>
    <name evidence="3" type="ORF">BLNAU_145</name>
</gene>
<feature type="domain" description="UFSP1/2/DUB catalytic" evidence="2">
    <location>
        <begin position="365"/>
        <end position="550"/>
    </location>
</feature>
<dbReference type="InterPro" id="IPR012462">
    <property type="entry name" value="UFSP1/2_DUB_cat"/>
</dbReference>
<name>A0ABQ9YM54_9EUKA</name>
<dbReference type="PANTHER" id="PTHR48153">
    <property type="entry name" value="UFM1-SPECIFIC PROTEASE 2"/>
    <property type="match status" value="1"/>
</dbReference>
<organism evidence="3 4">
    <name type="scientific">Blattamonas nauphoetae</name>
    <dbReference type="NCBI Taxonomy" id="2049346"/>
    <lineage>
        <taxon>Eukaryota</taxon>
        <taxon>Metamonada</taxon>
        <taxon>Preaxostyla</taxon>
        <taxon>Oxymonadida</taxon>
        <taxon>Blattamonas</taxon>
    </lineage>
</organism>
<evidence type="ECO:0000256" key="1">
    <source>
        <dbReference type="ARBA" id="ARBA00022801"/>
    </source>
</evidence>
<comment type="caution">
    <text evidence="3">The sequence shown here is derived from an EMBL/GenBank/DDBJ whole genome shotgun (WGS) entry which is preliminary data.</text>
</comment>
<keyword evidence="4" id="KW-1185">Reference proteome</keyword>
<protein>
    <submittedName>
        <fullName evidence="3">Ufm1-specific protease 2</fullName>
        <ecNumber evidence="3">3.4.22.-</ecNumber>
    </submittedName>
</protein>
<reference evidence="3 4" key="1">
    <citation type="journal article" date="2022" name="bioRxiv">
        <title>Genomics of Preaxostyla Flagellates Illuminates Evolutionary Transitions and the Path Towards Mitochondrial Loss.</title>
        <authorList>
            <person name="Novak L.V.F."/>
            <person name="Treitli S.C."/>
            <person name="Pyrih J."/>
            <person name="Halakuc P."/>
            <person name="Pipaliya S.V."/>
            <person name="Vacek V."/>
            <person name="Brzon O."/>
            <person name="Soukal P."/>
            <person name="Eme L."/>
            <person name="Dacks J.B."/>
            <person name="Karnkowska A."/>
            <person name="Elias M."/>
            <person name="Hampl V."/>
        </authorList>
    </citation>
    <scope>NUCLEOTIDE SEQUENCE [LARGE SCALE GENOMIC DNA]</scope>
    <source>
        <strain evidence="3">NAU3</strain>
        <tissue evidence="3">Gut</tissue>
    </source>
</reference>
<proteinExistence type="predicted"/>
<dbReference type="Pfam" id="PF07910">
    <property type="entry name" value="Peptidase_C78"/>
    <property type="match status" value="1"/>
</dbReference>
<dbReference type="EC" id="3.4.22.-" evidence="3"/>
<dbReference type="Gene3D" id="3.90.70.130">
    <property type="match status" value="1"/>
</dbReference>
<evidence type="ECO:0000259" key="2">
    <source>
        <dbReference type="Pfam" id="PF07910"/>
    </source>
</evidence>